<feature type="chain" id="PRO_5040513137" description="Serpin domain-containing protein" evidence="9">
    <location>
        <begin position="17"/>
        <end position="361"/>
    </location>
</feature>
<accession>A0A9N9WY78</accession>
<evidence type="ECO:0000313" key="11">
    <source>
        <dbReference type="EMBL" id="CAG9810356.1"/>
    </source>
</evidence>
<sequence>MKVLFMFIGLFQSSLTQDRTFLLSRQSFAIDLFKNLSRPESFIISPASIDFAVSALFFGSSQQTFMEMMTGLHFPKNYSMNMIQNNFMLLSRNLKNVKGLEIGTIMYVNESLTPQHNYKLTIQRVLNAEIESIAFAQNVQAAQRINSYVAQKTHNMIMEVIDQNAINSGITMILLNCIYFKGTWQYKFLKKNTFTGKFFLDETNTVPAQFMTQKTYFSFGYIEELNYASVLSLPYKNSDMTMLFVLPRKKDGLPSLISNMSMVDWSSIDKIMGEIEVKVTIPKFNISFEQDVDGTLKNVSVASREMEFIADHPFIFMLRAKSSILFIGQYTGDNSKPFVETAPFETTYIPDLNVSNMLNME</sequence>
<evidence type="ECO:0000256" key="4">
    <source>
        <dbReference type="ARBA" id="ARBA00022690"/>
    </source>
</evidence>
<evidence type="ECO:0000256" key="6">
    <source>
        <dbReference type="ARBA" id="ARBA00022900"/>
    </source>
</evidence>
<evidence type="ECO:0000256" key="7">
    <source>
        <dbReference type="ARBA" id="ARBA00023180"/>
    </source>
</evidence>
<dbReference type="GO" id="GO:0005615">
    <property type="term" value="C:extracellular space"/>
    <property type="evidence" value="ECO:0007669"/>
    <property type="project" value="InterPro"/>
</dbReference>
<reference evidence="11" key="2">
    <citation type="submission" date="2022-10" db="EMBL/GenBank/DDBJ databases">
        <authorList>
            <consortium name="ENA_rothamsted_submissions"/>
            <consortium name="culmorum"/>
            <person name="King R."/>
        </authorList>
    </citation>
    <scope>NUCLEOTIDE SEQUENCE</scope>
</reference>
<dbReference type="EMBL" id="OU895880">
    <property type="protein sequence ID" value="CAG9810356.1"/>
    <property type="molecule type" value="Genomic_DNA"/>
</dbReference>
<dbReference type="SUPFAM" id="SSF56574">
    <property type="entry name" value="Serpins"/>
    <property type="match status" value="1"/>
</dbReference>
<comment type="similarity">
    <text evidence="2 8">Belongs to the serpin family.</text>
</comment>
<keyword evidence="3" id="KW-0964">Secreted</keyword>
<dbReference type="Gene3D" id="3.30.497.10">
    <property type="entry name" value="Antithrombin, subunit I, domain 2"/>
    <property type="match status" value="1"/>
</dbReference>
<evidence type="ECO:0000313" key="12">
    <source>
        <dbReference type="Proteomes" id="UP001153620"/>
    </source>
</evidence>
<evidence type="ECO:0000256" key="5">
    <source>
        <dbReference type="ARBA" id="ARBA00022729"/>
    </source>
</evidence>
<dbReference type="InterPro" id="IPR023795">
    <property type="entry name" value="Serpin_CS"/>
</dbReference>
<feature type="domain" description="Serpin" evidence="10">
    <location>
        <begin position="30"/>
        <end position="333"/>
    </location>
</feature>
<dbReference type="Pfam" id="PF00079">
    <property type="entry name" value="Serpin"/>
    <property type="match status" value="1"/>
</dbReference>
<dbReference type="SMART" id="SM00093">
    <property type="entry name" value="SERPIN"/>
    <property type="match status" value="1"/>
</dbReference>
<evidence type="ECO:0000259" key="10">
    <source>
        <dbReference type="SMART" id="SM00093"/>
    </source>
</evidence>
<evidence type="ECO:0000256" key="3">
    <source>
        <dbReference type="ARBA" id="ARBA00022525"/>
    </source>
</evidence>
<gene>
    <name evidence="11" type="ORF">CHIRRI_LOCUS13170</name>
</gene>
<keyword evidence="7" id="KW-0325">Glycoprotein</keyword>
<keyword evidence="6" id="KW-0722">Serine protease inhibitor</keyword>
<keyword evidence="5 9" id="KW-0732">Signal</keyword>
<name>A0A9N9WY78_9DIPT</name>
<evidence type="ECO:0000256" key="8">
    <source>
        <dbReference type="RuleBase" id="RU000411"/>
    </source>
</evidence>
<evidence type="ECO:0000256" key="1">
    <source>
        <dbReference type="ARBA" id="ARBA00004613"/>
    </source>
</evidence>
<dbReference type="PANTHER" id="PTHR11461">
    <property type="entry name" value="SERINE PROTEASE INHIBITOR, SERPIN"/>
    <property type="match status" value="1"/>
</dbReference>
<dbReference type="InterPro" id="IPR000215">
    <property type="entry name" value="Serpin_fam"/>
</dbReference>
<dbReference type="PROSITE" id="PS00284">
    <property type="entry name" value="SERPIN"/>
    <property type="match status" value="1"/>
</dbReference>
<dbReference type="CDD" id="cd00172">
    <property type="entry name" value="serpin"/>
    <property type="match status" value="1"/>
</dbReference>
<dbReference type="InterPro" id="IPR042178">
    <property type="entry name" value="Serpin_sf_1"/>
</dbReference>
<dbReference type="AlphaFoldDB" id="A0A9N9WY78"/>
<evidence type="ECO:0000256" key="2">
    <source>
        <dbReference type="ARBA" id="ARBA00009500"/>
    </source>
</evidence>
<dbReference type="Gene3D" id="2.30.39.10">
    <property type="entry name" value="Alpha-1-antitrypsin, domain 1"/>
    <property type="match status" value="1"/>
</dbReference>
<dbReference type="Proteomes" id="UP001153620">
    <property type="component" value="Chromosome 4"/>
</dbReference>
<dbReference type="PANTHER" id="PTHR11461:SF211">
    <property type="entry name" value="GH10112P-RELATED"/>
    <property type="match status" value="1"/>
</dbReference>
<comment type="subcellular location">
    <subcellularLocation>
        <location evidence="1">Secreted</location>
    </subcellularLocation>
</comment>
<dbReference type="FunFam" id="2.30.39.10:FF:000030">
    <property type="entry name" value="Serpin 2"/>
    <property type="match status" value="1"/>
</dbReference>
<feature type="signal peptide" evidence="9">
    <location>
        <begin position="1"/>
        <end position="16"/>
    </location>
</feature>
<dbReference type="InterPro" id="IPR023796">
    <property type="entry name" value="Serpin_dom"/>
</dbReference>
<dbReference type="InterPro" id="IPR042185">
    <property type="entry name" value="Serpin_sf_2"/>
</dbReference>
<dbReference type="OrthoDB" id="671595at2759"/>
<protein>
    <recommendedName>
        <fullName evidence="10">Serpin domain-containing protein</fullName>
    </recommendedName>
</protein>
<keyword evidence="4" id="KW-0646">Protease inhibitor</keyword>
<organism evidence="11 12">
    <name type="scientific">Chironomus riparius</name>
    <dbReference type="NCBI Taxonomy" id="315576"/>
    <lineage>
        <taxon>Eukaryota</taxon>
        <taxon>Metazoa</taxon>
        <taxon>Ecdysozoa</taxon>
        <taxon>Arthropoda</taxon>
        <taxon>Hexapoda</taxon>
        <taxon>Insecta</taxon>
        <taxon>Pterygota</taxon>
        <taxon>Neoptera</taxon>
        <taxon>Endopterygota</taxon>
        <taxon>Diptera</taxon>
        <taxon>Nematocera</taxon>
        <taxon>Chironomoidea</taxon>
        <taxon>Chironomidae</taxon>
        <taxon>Chironominae</taxon>
        <taxon>Chironomus</taxon>
    </lineage>
</organism>
<reference evidence="11" key="1">
    <citation type="submission" date="2022-01" db="EMBL/GenBank/DDBJ databases">
        <authorList>
            <person name="King R."/>
        </authorList>
    </citation>
    <scope>NUCLEOTIDE SEQUENCE</scope>
</reference>
<dbReference type="InterPro" id="IPR036186">
    <property type="entry name" value="Serpin_sf"/>
</dbReference>
<evidence type="ECO:0000256" key="9">
    <source>
        <dbReference type="SAM" id="SignalP"/>
    </source>
</evidence>
<dbReference type="GO" id="GO:0004867">
    <property type="term" value="F:serine-type endopeptidase inhibitor activity"/>
    <property type="evidence" value="ECO:0007669"/>
    <property type="project" value="UniProtKB-KW"/>
</dbReference>
<proteinExistence type="inferred from homology"/>
<keyword evidence="12" id="KW-1185">Reference proteome</keyword>